<dbReference type="InterPro" id="IPR003597">
    <property type="entry name" value="Ig_C1-set"/>
</dbReference>
<keyword evidence="3" id="KW-0812">Transmembrane</keyword>
<dbReference type="InterPro" id="IPR007110">
    <property type="entry name" value="Ig-like_dom"/>
</dbReference>
<feature type="domain" description="Ig-like" evidence="4">
    <location>
        <begin position="102"/>
        <end position="194"/>
    </location>
</feature>
<keyword evidence="3" id="KW-1133">Transmembrane helix</keyword>
<organism evidence="5 6">
    <name type="scientific">Felis catus</name>
    <name type="common">Cat</name>
    <name type="synonym">Felis silvestris catus</name>
    <dbReference type="NCBI Taxonomy" id="9685"/>
    <lineage>
        <taxon>Eukaryota</taxon>
        <taxon>Metazoa</taxon>
        <taxon>Chordata</taxon>
        <taxon>Craniata</taxon>
        <taxon>Vertebrata</taxon>
        <taxon>Euteleostomi</taxon>
        <taxon>Mammalia</taxon>
        <taxon>Eutheria</taxon>
        <taxon>Laurasiatheria</taxon>
        <taxon>Carnivora</taxon>
        <taxon>Feliformia</taxon>
        <taxon>Felidae</taxon>
        <taxon>Felinae</taxon>
        <taxon>Felis</taxon>
    </lineage>
</organism>
<feature type="transmembrane region" description="Helical" evidence="3">
    <location>
        <begin position="230"/>
        <end position="251"/>
    </location>
</feature>
<accession>A0ABI7Y263</accession>
<protein>
    <recommendedName>
        <fullName evidence="4">Ig-like domain-containing protein</fullName>
    </recommendedName>
</protein>
<dbReference type="Ensembl" id="ENSFCTT00005040801.1">
    <property type="protein sequence ID" value="ENSFCTP00005028860.1"/>
    <property type="gene ID" value="ENSFCTG00005014323.1"/>
</dbReference>
<keyword evidence="3" id="KW-0472">Membrane</keyword>
<reference evidence="5 6" key="1">
    <citation type="submission" date="2021-02" db="EMBL/GenBank/DDBJ databases">
        <title>Safari Cat Assemblies.</title>
        <authorList>
            <person name="Bredemeyer K.R."/>
            <person name="Murphy W.J."/>
        </authorList>
    </citation>
    <scope>NUCLEOTIDE SEQUENCE [LARGE SCALE GENOMIC DNA]</scope>
</reference>
<proteinExistence type="predicted"/>
<dbReference type="GeneTree" id="ENSGT00940000166360"/>
<sequence>PHLCTAQPARPSLPPFPGPPVHHAALPPQCTHGPTLTCHFPLISASWETKTPLSTLGPTPSEDSTTVPSTARVSVPSTSHTQAQTREPERTADASLRAASAPSSLTVHVLTVSRAASWLLCKVSGFSPPDVLLTWLRDQVQVDSASFATAPPAAELGSSTFETWSVLHIRTAQAPRPDTYTCVVRHEASRRLLNASWSPDMASLDMTPPPPQSHDESGGGSTDLEDTGRLWPTFAALFLLTLLYSGFVTFIKVK</sequence>
<reference evidence="5" key="2">
    <citation type="submission" date="2025-08" db="UniProtKB">
        <authorList>
            <consortium name="Ensembl"/>
        </authorList>
    </citation>
    <scope>IDENTIFICATION</scope>
    <source>
        <strain evidence="5">breed Abyssinian</strain>
    </source>
</reference>
<feature type="compositionally biased region" description="Polar residues" evidence="2">
    <location>
        <begin position="51"/>
        <end position="85"/>
    </location>
</feature>
<dbReference type="PROSITE" id="PS00290">
    <property type="entry name" value="IG_MHC"/>
    <property type="match status" value="1"/>
</dbReference>
<keyword evidence="1" id="KW-0393">Immunoglobulin domain</keyword>
<evidence type="ECO:0000256" key="2">
    <source>
        <dbReference type="SAM" id="MobiDB-lite"/>
    </source>
</evidence>
<dbReference type="InterPro" id="IPR050380">
    <property type="entry name" value="Immune_Resp_Modulators"/>
</dbReference>
<dbReference type="Gene3D" id="2.60.40.10">
    <property type="entry name" value="Immunoglobulins"/>
    <property type="match status" value="1"/>
</dbReference>
<feature type="region of interest" description="Disordered" evidence="2">
    <location>
        <begin position="1"/>
        <end position="20"/>
    </location>
</feature>
<dbReference type="InterPro" id="IPR013783">
    <property type="entry name" value="Ig-like_fold"/>
</dbReference>
<dbReference type="PANTHER" id="PTHR23411">
    <property type="entry name" value="TAPASIN"/>
    <property type="match status" value="1"/>
</dbReference>
<dbReference type="Pfam" id="PF07654">
    <property type="entry name" value="C1-set"/>
    <property type="match status" value="1"/>
</dbReference>
<dbReference type="Proteomes" id="UP000823872">
    <property type="component" value="Chromosome B3"/>
</dbReference>
<evidence type="ECO:0000313" key="5">
    <source>
        <dbReference type="Ensembl" id="ENSFCTP00005028860.1"/>
    </source>
</evidence>
<dbReference type="SUPFAM" id="SSF48726">
    <property type="entry name" value="Immunoglobulin"/>
    <property type="match status" value="1"/>
</dbReference>
<name>A0ABI7Y263_FELCA</name>
<evidence type="ECO:0000256" key="3">
    <source>
        <dbReference type="SAM" id="Phobius"/>
    </source>
</evidence>
<evidence type="ECO:0000256" key="1">
    <source>
        <dbReference type="ARBA" id="ARBA00023319"/>
    </source>
</evidence>
<keyword evidence="6" id="KW-1185">Reference proteome</keyword>
<dbReference type="SMART" id="SM00407">
    <property type="entry name" value="IGc1"/>
    <property type="match status" value="1"/>
</dbReference>
<feature type="region of interest" description="Disordered" evidence="2">
    <location>
        <begin position="199"/>
        <end position="225"/>
    </location>
</feature>
<feature type="region of interest" description="Disordered" evidence="2">
    <location>
        <begin position="51"/>
        <end position="98"/>
    </location>
</feature>
<evidence type="ECO:0000313" key="6">
    <source>
        <dbReference type="Proteomes" id="UP000823872"/>
    </source>
</evidence>
<reference evidence="5" key="3">
    <citation type="submission" date="2025-09" db="UniProtKB">
        <authorList>
            <consortium name="Ensembl"/>
        </authorList>
    </citation>
    <scope>IDENTIFICATION</scope>
    <source>
        <strain evidence="5">breed Abyssinian</strain>
    </source>
</reference>
<feature type="compositionally biased region" description="Pro residues" evidence="2">
    <location>
        <begin position="11"/>
        <end position="20"/>
    </location>
</feature>
<dbReference type="InterPro" id="IPR036179">
    <property type="entry name" value="Ig-like_dom_sf"/>
</dbReference>
<dbReference type="PROSITE" id="PS50835">
    <property type="entry name" value="IG_LIKE"/>
    <property type="match status" value="1"/>
</dbReference>
<evidence type="ECO:0000259" key="4">
    <source>
        <dbReference type="PROSITE" id="PS50835"/>
    </source>
</evidence>
<dbReference type="InterPro" id="IPR003006">
    <property type="entry name" value="Ig/MHC_CS"/>
</dbReference>